<dbReference type="Proteomes" id="UP000218231">
    <property type="component" value="Unassembled WGS sequence"/>
</dbReference>
<accession>A0A2A2M552</accession>
<protein>
    <submittedName>
        <fullName evidence="1">Uncharacterized protein</fullName>
    </submittedName>
</protein>
<gene>
    <name evidence="1" type="ORF">WR25_00705</name>
</gene>
<proteinExistence type="predicted"/>
<evidence type="ECO:0000313" key="2">
    <source>
        <dbReference type="Proteomes" id="UP000218231"/>
    </source>
</evidence>
<comment type="caution">
    <text evidence="1">The sequence shown here is derived from an EMBL/GenBank/DDBJ whole genome shotgun (WGS) entry which is preliminary data.</text>
</comment>
<organism evidence="1 2">
    <name type="scientific">Diploscapter pachys</name>
    <dbReference type="NCBI Taxonomy" id="2018661"/>
    <lineage>
        <taxon>Eukaryota</taxon>
        <taxon>Metazoa</taxon>
        <taxon>Ecdysozoa</taxon>
        <taxon>Nematoda</taxon>
        <taxon>Chromadorea</taxon>
        <taxon>Rhabditida</taxon>
        <taxon>Rhabditina</taxon>
        <taxon>Rhabditomorpha</taxon>
        <taxon>Rhabditoidea</taxon>
        <taxon>Rhabditidae</taxon>
        <taxon>Diploscapter</taxon>
    </lineage>
</organism>
<keyword evidence="2" id="KW-1185">Reference proteome</keyword>
<evidence type="ECO:0000313" key="1">
    <source>
        <dbReference type="EMBL" id="PAV93435.1"/>
    </source>
</evidence>
<name>A0A2A2M552_9BILA</name>
<dbReference type="AlphaFoldDB" id="A0A2A2M552"/>
<dbReference type="EMBL" id="LIAE01005289">
    <property type="protein sequence ID" value="PAV93435.1"/>
    <property type="molecule type" value="Genomic_DNA"/>
</dbReference>
<reference evidence="1 2" key="1">
    <citation type="journal article" date="2017" name="Curr. Biol.">
        <title>Genome architecture and evolution of a unichromosomal asexual nematode.</title>
        <authorList>
            <person name="Fradin H."/>
            <person name="Zegar C."/>
            <person name="Gutwein M."/>
            <person name="Lucas J."/>
            <person name="Kovtun M."/>
            <person name="Corcoran D."/>
            <person name="Baugh L.R."/>
            <person name="Kiontke K."/>
            <person name="Gunsalus K."/>
            <person name="Fitch D.H."/>
            <person name="Piano F."/>
        </authorList>
    </citation>
    <scope>NUCLEOTIDE SEQUENCE [LARGE SCALE GENOMIC DNA]</scope>
    <source>
        <strain evidence="1">PF1309</strain>
    </source>
</reference>
<sequence length="88" mass="9552">MVAAPDEMHDLDIVAILDAHVLQRRARHDLQVPLHRDLLRHQPQLVRQIGEAETGGDALVLAVHGDRYGAVAMGHDASNSLCVPHLGA</sequence>